<dbReference type="InterPro" id="IPR028081">
    <property type="entry name" value="Leu-bd"/>
</dbReference>
<proteinExistence type="inferred from homology"/>
<evidence type="ECO:0000256" key="1">
    <source>
        <dbReference type="ARBA" id="ARBA00010062"/>
    </source>
</evidence>
<dbReference type="GO" id="GO:0006865">
    <property type="term" value="P:amino acid transport"/>
    <property type="evidence" value="ECO:0007669"/>
    <property type="project" value="UniProtKB-KW"/>
</dbReference>
<feature type="signal peptide" evidence="5">
    <location>
        <begin position="1"/>
        <end position="19"/>
    </location>
</feature>
<dbReference type="PANTHER" id="PTHR30483">
    <property type="entry name" value="LEUCINE-SPECIFIC-BINDING PROTEIN"/>
    <property type="match status" value="1"/>
</dbReference>
<organism evidence="7">
    <name type="scientific">uncultured spirochete</name>
    <dbReference type="NCBI Taxonomy" id="156406"/>
    <lineage>
        <taxon>Bacteria</taxon>
        <taxon>Pseudomonadati</taxon>
        <taxon>Spirochaetota</taxon>
        <taxon>Spirochaetia</taxon>
        <taxon>Spirochaetales</taxon>
        <taxon>environmental samples</taxon>
    </lineage>
</organism>
<gene>
    <name evidence="7" type="ORF">SPIROBIBN47_310088</name>
</gene>
<dbReference type="SUPFAM" id="SSF53822">
    <property type="entry name" value="Periplasmic binding protein-like I"/>
    <property type="match status" value="1"/>
</dbReference>
<dbReference type="InterPro" id="IPR000709">
    <property type="entry name" value="Leu_Ile_Val-bd"/>
</dbReference>
<evidence type="ECO:0000313" key="7">
    <source>
        <dbReference type="EMBL" id="SLM14312.1"/>
    </source>
</evidence>
<evidence type="ECO:0000256" key="4">
    <source>
        <dbReference type="ARBA" id="ARBA00022970"/>
    </source>
</evidence>
<evidence type="ECO:0000256" key="3">
    <source>
        <dbReference type="ARBA" id="ARBA00022729"/>
    </source>
</evidence>
<keyword evidence="2" id="KW-0813">Transport</keyword>
<dbReference type="CDD" id="cd06347">
    <property type="entry name" value="PBP1_ABC_LivK_ligand_binding-like"/>
    <property type="match status" value="1"/>
</dbReference>
<dbReference type="InterPro" id="IPR051010">
    <property type="entry name" value="BCAA_transport"/>
</dbReference>
<feature type="domain" description="Leucine-binding protein" evidence="6">
    <location>
        <begin position="22"/>
        <end position="360"/>
    </location>
</feature>
<dbReference type="InterPro" id="IPR028082">
    <property type="entry name" value="Peripla_BP_I"/>
</dbReference>
<dbReference type="Pfam" id="PF13458">
    <property type="entry name" value="Peripla_BP_6"/>
    <property type="match status" value="1"/>
</dbReference>
<dbReference type="PRINTS" id="PR00337">
    <property type="entry name" value="LEUILEVALBP"/>
</dbReference>
<dbReference type="Gene3D" id="3.40.50.2300">
    <property type="match status" value="2"/>
</dbReference>
<accession>A0A3P3XJZ7</accession>
<keyword evidence="4" id="KW-0029">Amino-acid transport</keyword>
<evidence type="ECO:0000259" key="6">
    <source>
        <dbReference type="Pfam" id="PF13458"/>
    </source>
</evidence>
<sequence>MKKVLFVMALVVLVAASYAQDIKIGGIGPVTGEAATFGISTKNGMTMAVDEWNAKGGIFGGRKAKLIFEDDKGDPSEGAIVWNKLIQQDNVVAIVGTVMSKVSLVGAPISQAAGIPMISPTSTNEKVTLVGDYIFRACFIDPFQGTVGANFAYNDLKARSAAAIFDLGNDYTKGLAENFKKQFEKLGGKIVAFEGHPTGTTDFKAQLTKILQGKPDVIYIPDYYNDVGLIAKQARELGFKGPLVGGDGWDSPELVKIGGTAVENGFFTNHYSSEDKRAIVQDFVKKYKAKFGAEPDALAALGYDAMYIMLDAIKRAGSTKGAAIRDALKATDINVVSGRIKFDENRNPIKSAVIIEIKNGKQVYRTTVNP</sequence>
<keyword evidence="3 5" id="KW-0732">Signal</keyword>
<evidence type="ECO:0000256" key="2">
    <source>
        <dbReference type="ARBA" id="ARBA00022448"/>
    </source>
</evidence>
<comment type="similarity">
    <text evidence="1">Belongs to the leucine-binding protein family.</text>
</comment>
<protein>
    <submittedName>
        <fullName evidence="7">Branched-chain amino acid ABC transporter substrate-binding protein</fullName>
    </submittedName>
</protein>
<feature type="chain" id="PRO_5018250870" evidence="5">
    <location>
        <begin position="20"/>
        <end position="370"/>
    </location>
</feature>
<name>A0A3P3XJZ7_9SPIR</name>
<dbReference type="PANTHER" id="PTHR30483:SF6">
    <property type="entry name" value="PERIPLASMIC BINDING PROTEIN OF ABC TRANSPORTER FOR NATURAL AMINO ACIDS"/>
    <property type="match status" value="1"/>
</dbReference>
<evidence type="ECO:0000256" key="5">
    <source>
        <dbReference type="SAM" id="SignalP"/>
    </source>
</evidence>
<dbReference type="AlphaFoldDB" id="A0A3P3XJZ7"/>
<reference evidence="7" key="1">
    <citation type="submission" date="2017-02" db="EMBL/GenBank/DDBJ databases">
        <authorList>
            <person name="Regsiter A."/>
            <person name="William W."/>
        </authorList>
    </citation>
    <scope>NUCLEOTIDE SEQUENCE</scope>
    <source>
        <strain evidence="7">Bib</strain>
    </source>
</reference>
<dbReference type="EMBL" id="FWDM01000025">
    <property type="protein sequence ID" value="SLM14312.1"/>
    <property type="molecule type" value="Genomic_DNA"/>
</dbReference>